<protein>
    <submittedName>
        <fullName evidence="2">Uncharacterized protein</fullName>
    </submittedName>
</protein>
<organism evidence="2 3">
    <name type="scientific">Colletotrichum trifolii</name>
    <dbReference type="NCBI Taxonomy" id="5466"/>
    <lineage>
        <taxon>Eukaryota</taxon>
        <taxon>Fungi</taxon>
        <taxon>Dikarya</taxon>
        <taxon>Ascomycota</taxon>
        <taxon>Pezizomycotina</taxon>
        <taxon>Sordariomycetes</taxon>
        <taxon>Hypocreomycetidae</taxon>
        <taxon>Glomerellales</taxon>
        <taxon>Glomerellaceae</taxon>
        <taxon>Colletotrichum</taxon>
        <taxon>Colletotrichum orbiculare species complex</taxon>
    </lineage>
</organism>
<keyword evidence="1" id="KW-0732">Signal</keyword>
<feature type="signal peptide" evidence="1">
    <location>
        <begin position="1"/>
        <end position="21"/>
    </location>
</feature>
<evidence type="ECO:0000313" key="2">
    <source>
        <dbReference type="EMBL" id="TDZ65235.1"/>
    </source>
</evidence>
<gene>
    <name evidence="2" type="ORF">CTRI78_v003595</name>
</gene>
<feature type="chain" id="PRO_5020561858" evidence="1">
    <location>
        <begin position="22"/>
        <end position="241"/>
    </location>
</feature>
<accession>A0A4V3HWQ4</accession>
<evidence type="ECO:0000256" key="1">
    <source>
        <dbReference type="SAM" id="SignalP"/>
    </source>
</evidence>
<dbReference type="Proteomes" id="UP000295703">
    <property type="component" value="Unassembled WGS sequence"/>
</dbReference>
<dbReference type="AlphaFoldDB" id="A0A4V3HWQ4"/>
<dbReference type="EMBL" id="RYZW01000022">
    <property type="protein sequence ID" value="TDZ65235.1"/>
    <property type="molecule type" value="Genomic_DNA"/>
</dbReference>
<evidence type="ECO:0000313" key="3">
    <source>
        <dbReference type="Proteomes" id="UP000295703"/>
    </source>
</evidence>
<proteinExistence type="predicted"/>
<sequence length="241" mass="25217">MKTSAATVATAFLAAALPALAYPSTLQAREFESWKSKDGGNVAVEVGNNLMAFGSGFPSATLNTILDKCGNIGCTAGQKLGSQTFLVVNNVGVTTNVVLTVEGTFADPGKGGDKVHLVEMAKTIMRTMYSKDVHKFNSSVEYFDKPCRQTKNGCVNMKSDKKTAEQWWATDRITVRYTDDDGDLKSYLNVGFSLPELDTLDGGICGGLASLGGALAAAIGSFAPVAGIPFGLASLACAFSS</sequence>
<name>A0A4V3HWQ4_COLTR</name>
<dbReference type="STRING" id="5466.A0A4V3HWQ4"/>
<reference evidence="2 3" key="1">
    <citation type="submission" date="2018-12" db="EMBL/GenBank/DDBJ databases">
        <title>Genome sequence and assembly of Colletotrichum trifolii.</title>
        <authorList>
            <person name="Gan P."/>
            <person name="Shirasu K."/>
        </authorList>
    </citation>
    <scope>NUCLEOTIDE SEQUENCE [LARGE SCALE GENOMIC DNA]</scope>
    <source>
        <strain evidence="2 3">543-2</strain>
    </source>
</reference>
<keyword evidence="3" id="KW-1185">Reference proteome</keyword>
<comment type="caution">
    <text evidence="2">The sequence shown here is derived from an EMBL/GenBank/DDBJ whole genome shotgun (WGS) entry which is preliminary data.</text>
</comment>